<reference evidence="13 14" key="1">
    <citation type="submission" date="2021-02" db="EMBL/GenBank/DDBJ databases">
        <title>Sulfurospirillum tamanensis sp. nov.</title>
        <authorList>
            <person name="Frolova A."/>
            <person name="Merkel A."/>
            <person name="Slobodkin A."/>
        </authorList>
    </citation>
    <scope>NUCLEOTIDE SEQUENCE [LARGE SCALE GENOMIC DNA]</scope>
    <source>
        <strain evidence="13 14">T05b</strain>
    </source>
</reference>
<dbReference type="RefSeq" id="WP_205459507.1">
    <property type="nucleotide sequence ID" value="NZ_JAFHKK010000020.1"/>
</dbReference>
<dbReference type="InterPro" id="IPR036097">
    <property type="entry name" value="HisK_dim/P_sf"/>
</dbReference>
<evidence type="ECO:0000256" key="6">
    <source>
        <dbReference type="ARBA" id="ARBA00022692"/>
    </source>
</evidence>
<dbReference type="PROSITE" id="PS50885">
    <property type="entry name" value="HAMP"/>
    <property type="match status" value="1"/>
</dbReference>
<evidence type="ECO:0000256" key="2">
    <source>
        <dbReference type="ARBA" id="ARBA00004141"/>
    </source>
</evidence>
<proteinExistence type="predicted"/>
<feature type="transmembrane region" description="Helical" evidence="10">
    <location>
        <begin position="137"/>
        <end position="157"/>
    </location>
</feature>
<dbReference type="CDD" id="cd00082">
    <property type="entry name" value="HisKA"/>
    <property type="match status" value="1"/>
</dbReference>
<name>A0ABS2WTJ6_9BACT</name>
<dbReference type="InterPro" id="IPR047994">
    <property type="entry name" value="ArsS-like"/>
</dbReference>
<dbReference type="SMART" id="SM00388">
    <property type="entry name" value="HisKA"/>
    <property type="match status" value="1"/>
</dbReference>
<evidence type="ECO:0000256" key="10">
    <source>
        <dbReference type="SAM" id="Phobius"/>
    </source>
</evidence>
<dbReference type="PANTHER" id="PTHR45528:SF12">
    <property type="entry name" value="SENSOR HISTIDINE KINASE ARSS"/>
    <property type="match status" value="1"/>
</dbReference>
<keyword evidence="5" id="KW-0808">Transferase</keyword>
<evidence type="ECO:0000313" key="13">
    <source>
        <dbReference type="EMBL" id="MBN2964957.1"/>
    </source>
</evidence>
<protein>
    <recommendedName>
        <fullName evidence="3">histidine kinase</fullName>
        <ecNumber evidence="3">2.7.13.3</ecNumber>
    </recommendedName>
</protein>
<feature type="domain" description="HAMP" evidence="12">
    <location>
        <begin position="157"/>
        <end position="209"/>
    </location>
</feature>
<keyword evidence="8 10" id="KW-1133">Transmembrane helix</keyword>
<dbReference type="SMART" id="SM00304">
    <property type="entry name" value="HAMP"/>
    <property type="match status" value="1"/>
</dbReference>
<evidence type="ECO:0000256" key="7">
    <source>
        <dbReference type="ARBA" id="ARBA00022777"/>
    </source>
</evidence>
<comment type="subcellular location">
    <subcellularLocation>
        <location evidence="2">Membrane</location>
        <topology evidence="2">Multi-pass membrane protein</topology>
    </subcellularLocation>
</comment>
<dbReference type="Pfam" id="PF00672">
    <property type="entry name" value="HAMP"/>
    <property type="match status" value="1"/>
</dbReference>
<dbReference type="SUPFAM" id="SSF158472">
    <property type="entry name" value="HAMP domain-like"/>
    <property type="match status" value="1"/>
</dbReference>
<evidence type="ECO:0000256" key="8">
    <source>
        <dbReference type="ARBA" id="ARBA00022989"/>
    </source>
</evidence>
<accession>A0ABS2WTJ6</accession>
<dbReference type="Gene3D" id="3.30.565.10">
    <property type="entry name" value="Histidine kinase-like ATPase, C-terminal domain"/>
    <property type="match status" value="1"/>
</dbReference>
<organism evidence="13 14">
    <name type="scientific">Sulfurospirillum tamanense</name>
    <dbReference type="NCBI Taxonomy" id="2813362"/>
    <lineage>
        <taxon>Bacteria</taxon>
        <taxon>Pseudomonadati</taxon>
        <taxon>Campylobacterota</taxon>
        <taxon>Epsilonproteobacteria</taxon>
        <taxon>Campylobacterales</taxon>
        <taxon>Sulfurospirillaceae</taxon>
        <taxon>Sulfurospirillum</taxon>
    </lineage>
</organism>
<comment type="caution">
    <text evidence="13">The sequence shown here is derived from an EMBL/GenBank/DDBJ whole genome shotgun (WGS) entry which is preliminary data.</text>
</comment>
<comment type="catalytic activity">
    <reaction evidence="1">
        <text>ATP + protein L-histidine = ADP + protein N-phospho-L-histidine.</text>
        <dbReference type="EC" id="2.7.13.3"/>
    </reaction>
</comment>
<keyword evidence="7 13" id="KW-0418">Kinase</keyword>
<dbReference type="SUPFAM" id="SSF55874">
    <property type="entry name" value="ATPase domain of HSP90 chaperone/DNA topoisomerase II/histidine kinase"/>
    <property type="match status" value="1"/>
</dbReference>
<dbReference type="InterPro" id="IPR036890">
    <property type="entry name" value="HATPase_C_sf"/>
</dbReference>
<evidence type="ECO:0000313" key="14">
    <source>
        <dbReference type="Proteomes" id="UP000703590"/>
    </source>
</evidence>
<dbReference type="InterPro" id="IPR050398">
    <property type="entry name" value="HssS/ArlS-like"/>
</dbReference>
<keyword evidence="4" id="KW-0597">Phosphoprotein</keyword>
<reference evidence="14" key="2">
    <citation type="submission" date="2021-02" db="EMBL/GenBank/DDBJ databases">
        <title>Sulfurospirillum tamanensis sp. nov.</title>
        <authorList>
            <person name="Merkel A.Y."/>
        </authorList>
    </citation>
    <scope>NUCLEOTIDE SEQUENCE [LARGE SCALE GENOMIC DNA]</scope>
    <source>
        <strain evidence="14">T05b</strain>
    </source>
</reference>
<dbReference type="SUPFAM" id="SSF47384">
    <property type="entry name" value="Homodimeric domain of signal transducing histidine kinase"/>
    <property type="match status" value="1"/>
</dbReference>
<dbReference type="GO" id="GO:0016301">
    <property type="term" value="F:kinase activity"/>
    <property type="evidence" value="ECO:0007669"/>
    <property type="project" value="UniProtKB-KW"/>
</dbReference>
<dbReference type="InterPro" id="IPR005467">
    <property type="entry name" value="His_kinase_dom"/>
</dbReference>
<keyword evidence="14" id="KW-1185">Reference proteome</keyword>
<evidence type="ECO:0000256" key="4">
    <source>
        <dbReference type="ARBA" id="ARBA00022553"/>
    </source>
</evidence>
<dbReference type="Gene3D" id="1.10.287.130">
    <property type="match status" value="1"/>
</dbReference>
<evidence type="ECO:0000259" key="12">
    <source>
        <dbReference type="PROSITE" id="PS50885"/>
    </source>
</evidence>
<dbReference type="CDD" id="cd06225">
    <property type="entry name" value="HAMP"/>
    <property type="match status" value="1"/>
</dbReference>
<reference evidence="13 14" key="3">
    <citation type="submission" date="2021-02" db="EMBL/GenBank/DDBJ databases">
        <authorList>
            <person name="Merkel A.Y."/>
        </authorList>
    </citation>
    <scope>NUCLEOTIDE SEQUENCE [LARGE SCALE GENOMIC DNA]</scope>
    <source>
        <strain evidence="13 14">T05b</strain>
    </source>
</reference>
<evidence type="ECO:0000256" key="1">
    <source>
        <dbReference type="ARBA" id="ARBA00000085"/>
    </source>
</evidence>
<feature type="transmembrane region" description="Helical" evidence="10">
    <location>
        <begin position="7"/>
        <end position="29"/>
    </location>
</feature>
<dbReference type="PROSITE" id="PS50109">
    <property type="entry name" value="HIS_KIN"/>
    <property type="match status" value="1"/>
</dbReference>
<feature type="domain" description="Histidine kinase" evidence="11">
    <location>
        <begin position="217"/>
        <end position="412"/>
    </location>
</feature>
<dbReference type="EMBL" id="JAFHKK010000020">
    <property type="protein sequence ID" value="MBN2964957.1"/>
    <property type="molecule type" value="Genomic_DNA"/>
</dbReference>
<evidence type="ECO:0000259" key="11">
    <source>
        <dbReference type="PROSITE" id="PS50109"/>
    </source>
</evidence>
<evidence type="ECO:0000256" key="9">
    <source>
        <dbReference type="ARBA" id="ARBA00023136"/>
    </source>
</evidence>
<sequence>MKWYHSLFFKITLIFGIALAGLVAVGTSFTLHQKKEQLFEVRRFTQNLFRSAYSPHSGQLDTALLAQEGYVIPENAASLAPLLKNLSPTPFRRQGEMGRRMLPLEIVAFKGKLYALVFSKEASVHVYETPFHPSHPLHVSVFGLIGLALVFLYVLTLRSIRPLLPLKARIEALAEGDYTLPPRSHSKDEIGALANAFHDTVQKIKDLKEARQLFLRNIMHELKTPITKGKLALAMLEDSPYKTKLDVLFDTQEQMLEEFARIEKLGAGELTLVRKPYHLDDIVAQVRDLLPDESAPLEVSADPQTLHVDFDLFCVALKNITDNALRYSTDGRARLTCKGTTLSISNHGDPLPHPLDSYAKPYFLGGSKQKESRGLGFGLYIALAVFRLHALPYHYTHEAGVSTFTLELTPVL</sequence>
<keyword evidence="9 10" id="KW-0472">Membrane</keyword>
<gene>
    <name evidence="13" type="ORF">JWV37_09215</name>
</gene>
<evidence type="ECO:0000256" key="5">
    <source>
        <dbReference type="ARBA" id="ARBA00022679"/>
    </source>
</evidence>
<dbReference type="NCBIfam" id="NF038389">
    <property type="entry name" value="ArsS_fam_HK"/>
    <property type="match status" value="1"/>
</dbReference>
<dbReference type="InterPro" id="IPR003660">
    <property type="entry name" value="HAMP_dom"/>
</dbReference>
<dbReference type="Gene3D" id="1.10.8.500">
    <property type="entry name" value="HAMP domain in histidine kinase"/>
    <property type="match status" value="1"/>
</dbReference>
<dbReference type="InterPro" id="IPR003661">
    <property type="entry name" value="HisK_dim/P_dom"/>
</dbReference>
<dbReference type="Proteomes" id="UP000703590">
    <property type="component" value="Unassembled WGS sequence"/>
</dbReference>
<evidence type="ECO:0000256" key="3">
    <source>
        <dbReference type="ARBA" id="ARBA00012438"/>
    </source>
</evidence>
<keyword evidence="6 10" id="KW-0812">Transmembrane</keyword>
<dbReference type="EC" id="2.7.13.3" evidence="3"/>
<dbReference type="PANTHER" id="PTHR45528">
    <property type="entry name" value="SENSOR HISTIDINE KINASE CPXA"/>
    <property type="match status" value="1"/>
</dbReference>